<dbReference type="PANTHER" id="PTHR42188:SF1">
    <property type="entry name" value="23S RRNA-SPECIFIC ENDONUCLEASE VAPC20"/>
    <property type="match status" value="1"/>
</dbReference>
<accession>A0A1F7G845</accession>
<reference evidence="2 3" key="1">
    <citation type="journal article" date="2016" name="Nat. Commun.">
        <title>Thousands of microbial genomes shed light on interconnected biogeochemical processes in an aquifer system.</title>
        <authorList>
            <person name="Anantharaman K."/>
            <person name="Brown C.T."/>
            <person name="Hug L.A."/>
            <person name="Sharon I."/>
            <person name="Castelle C.J."/>
            <person name="Probst A.J."/>
            <person name="Thomas B.C."/>
            <person name="Singh A."/>
            <person name="Wilkins M.J."/>
            <person name="Karaoz U."/>
            <person name="Brodie E.L."/>
            <person name="Williams K.H."/>
            <person name="Hubbard S.S."/>
            <person name="Banfield J.F."/>
        </authorList>
    </citation>
    <scope>NUCLEOTIDE SEQUENCE [LARGE SCALE GENOMIC DNA]</scope>
</reference>
<dbReference type="InterPro" id="IPR039018">
    <property type="entry name" value="VapC20-like"/>
</dbReference>
<evidence type="ECO:0000313" key="3">
    <source>
        <dbReference type="Proteomes" id="UP000178372"/>
    </source>
</evidence>
<dbReference type="InterPro" id="IPR002716">
    <property type="entry name" value="PIN_dom"/>
</dbReference>
<dbReference type="InterPro" id="IPR029060">
    <property type="entry name" value="PIN-like_dom_sf"/>
</dbReference>
<dbReference type="GO" id="GO:0016075">
    <property type="term" value="P:rRNA catabolic process"/>
    <property type="evidence" value="ECO:0007669"/>
    <property type="project" value="TreeGrafter"/>
</dbReference>
<dbReference type="Gene3D" id="3.40.50.1010">
    <property type="entry name" value="5'-nuclease"/>
    <property type="match status" value="1"/>
</dbReference>
<protein>
    <recommendedName>
        <fullName evidence="1">PIN domain-containing protein</fullName>
    </recommendedName>
</protein>
<dbReference type="EMBL" id="MFZF01000035">
    <property type="protein sequence ID" value="OGK15079.1"/>
    <property type="molecule type" value="Genomic_DNA"/>
</dbReference>
<organism evidence="2 3">
    <name type="scientific">Candidatus Roizmanbacteria bacterium RIFCSPHIGHO2_01_FULL_39_12b</name>
    <dbReference type="NCBI Taxonomy" id="1802030"/>
    <lineage>
        <taxon>Bacteria</taxon>
        <taxon>Candidatus Roizmaniibacteriota</taxon>
    </lineage>
</organism>
<comment type="caution">
    <text evidence="2">The sequence shown here is derived from an EMBL/GenBank/DDBJ whole genome shotgun (WGS) entry which is preliminary data.</text>
</comment>
<feature type="domain" description="PIN" evidence="1">
    <location>
        <begin position="12"/>
        <end position="134"/>
    </location>
</feature>
<dbReference type="GO" id="GO:0004521">
    <property type="term" value="F:RNA endonuclease activity"/>
    <property type="evidence" value="ECO:0007669"/>
    <property type="project" value="InterPro"/>
</dbReference>
<gene>
    <name evidence="2" type="ORF">A2690_02280</name>
</gene>
<name>A0A1F7G845_9BACT</name>
<dbReference type="PANTHER" id="PTHR42188">
    <property type="entry name" value="23S RRNA-SPECIFIC ENDONUCLEASE VAPC20"/>
    <property type="match status" value="1"/>
</dbReference>
<dbReference type="SUPFAM" id="SSF88723">
    <property type="entry name" value="PIN domain-like"/>
    <property type="match status" value="1"/>
</dbReference>
<sequence length="147" mass="16698">MEQRKITRTITIFVDTDAFVALIKKNDGNHARAKNIFQKLQGMSIEFTTSNYVFSETITILSQKINHATAIRYIDAMLSSENIFNIKRADEEMEDLAISIFKNQTSKNISFVDCANMAVIRKLGLDGIFSFDRAYIANKISLAETFI</sequence>
<dbReference type="Pfam" id="PF01850">
    <property type="entry name" value="PIN"/>
    <property type="match status" value="1"/>
</dbReference>
<dbReference type="AlphaFoldDB" id="A0A1F7G845"/>
<proteinExistence type="predicted"/>
<dbReference type="Proteomes" id="UP000178372">
    <property type="component" value="Unassembled WGS sequence"/>
</dbReference>
<evidence type="ECO:0000259" key="1">
    <source>
        <dbReference type="Pfam" id="PF01850"/>
    </source>
</evidence>
<evidence type="ECO:0000313" key="2">
    <source>
        <dbReference type="EMBL" id="OGK15079.1"/>
    </source>
</evidence>